<dbReference type="Proteomes" id="UP000239861">
    <property type="component" value="Unassembled WGS sequence"/>
</dbReference>
<sequence>MIEKAQSLRKKFVDNSKLLSLSIRLNIDSILKEDIDNLRNNRDELQTLFFNDFINSFTDYMEIHNEIYPDKALEFIDDEMTPYLETVIMFKSTVNNENILQQLEANPLVVESYSFNQISRFIKNNIPFYRFYKKYLTSQKVKEITKHSS</sequence>
<name>A0AB37A1M3_9BACT</name>
<dbReference type="RefSeq" id="WP_079577525.1">
    <property type="nucleotide sequence ID" value="NZ_FUYO01000005.1"/>
</dbReference>
<organism evidence="1 2">
    <name type="scientific">Malaciobacter marinus</name>
    <dbReference type="NCBI Taxonomy" id="505249"/>
    <lineage>
        <taxon>Bacteria</taxon>
        <taxon>Pseudomonadati</taxon>
        <taxon>Campylobacterota</taxon>
        <taxon>Epsilonproteobacteria</taxon>
        <taxon>Campylobacterales</taxon>
        <taxon>Arcobacteraceae</taxon>
        <taxon>Malaciobacter</taxon>
    </lineage>
</organism>
<protein>
    <submittedName>
        <fullName evidence="1">Uncharacterized protein</fullName>
    </submittedName>
</protein>
<dbReference type="EMBL" id="PTIW01000001">
    <property type="protein sequence ID" value="PPK63062.1"/>
    <property type="molecule type" value="Genomic_DNA"/>
</dbReference>
<gene>
    <name evidence="1" type="ORF">B0F89_101263</name>
</gene>
<proteinExistence type="predicted"/>
<reference evidence="1 2" key="1">
    <citation type="submission" date="2018-02" db="EMBL/GenBank/DDBJ databases">
        <title>Subsurface microbial communities from deep shales in Ohio and West Virginia, USA.</title>
        <authorList>
            <person name="Wrighton K."/>
        </authorList>
    </citation>
    <scope>NUCLEOTIDE SEQUENCE [LARGE SCALE GENOMIC DNA]</scope>
    <source>
        <strain evidence="1 2">MARC-MIP3H16</strain>
    </source>
</reference>
<dbReference type="AlphaFoldDB" id="A0AB37A1M3"/>
<evidence type="ECO:0000313" key="2">
    <source>
        <dbReference type="Proteomes" id="UP000239861"/>
    </source>
</evidence>
<accession>A0AB37A1M3</accession>
<evidence type="ECO:0000313" key="1">
    <source>
        <dbReference type="EMBL" id="PPK63062.1"/>
    </source>
</evidence>
<comment type="caution">
    <text evidence="1">The sequence shown here is derived from an EMBL/GenBank/DDBJ whole genome shotgun (WGS) entry which is preliminary data.</text>
</comment>